<dbReference type="PANTHER" id="PTHR36710:SF4">
    <property type="entry name" value="PLANT INVERTASE_PECTIN METHYLESTERASE INHIBITOR SUPERFAMILY PROTEIN"/>
    <property type="match status" value="1"/>
</dbReference>
<keyword evidence="7" id="KW-1185">Reference proteome</keyword>
<comment type="similarity">
    <text evidence="3">Belongs to the PMEI family.</text>
</comment>
<evidence type="ECO:0000256" key="3">
    <source>
        <dbReference type="ARBA" id="ARBA00038471"/>
    </source>
</evidence>
<dbReference type="PANTHER" id="PTHR36710">
    <property type="entry name" value="PECTINESTERASE INHIBITOR-LIKE"/>
    <property type="match status" value="1"/>
</dbReference>
<dbReference type="SMART" id="SM00856">
    <property type="entry name" value="PMEI"/>
    <property type="match status" value="1"/>
</dbReference>
<evidence type="ECO:0000259" key="5">
    <source>
        <dbReference type="SMART" id="SM00856"/>
    </source>
</evidence>
<evidence type="ECO:0000256" key="2">
    <source>
        <dbReference type="ARBA" id="ARBA00023157"/>
    </source>
</evidence>
<organism evidence="6 7">
    <name type="scientific">Sesamum alatum</name>
    <dbReference type="NCBI Taxonomy" id="300844"/>
    <lineage>
        <taxon>Eukaryota</taxon>
        <taxon>Viridiplantae</taxon>
        <taxon>Streptophyta</taxon>
        <taxon>Embryophyta</taxon>
        <taxon>Tracheophyta</taxon>
        <taxon>Spermatophyta</taxon>
        <taxon>Magnoliopsida</taxon>
        <taxon>eudicotyledons</taxon>
        <taxon>Gunneridae</taxon>
        <taxon>Pentapetalae</taxon>
        <taxon>asterids</taxon>
        <taxon>lamiids</taxon>
        <taxon>Lamiales</taxon>
        <taxon>Pedaliaceae</taxon>
        <taxon>Sesamum</taxon>
    </lineage>
</organism>
<proteinExistence type="inferred from homology"/>
<dbReference type="SUPFAM" id="SSF101148">
    <property type="entry name" value="Plant invertase/pectin methylesterase inhibitor"/>
    <property type="match status" value="1"/>
</dbReference>
<evidence type="ECO:0000256" key="1">
    <source>
        <dbReference type="ARBA" id="ARBA00022729"/>
    </source>
</evidence>
<keyword evidence="1 4" id="KW-0732">Signal</keyword>
<comment type="caution">
    <text evidence="6">The sequence shown here is derived from an EMBL/GenBank/DDBJ whole genome shotgun (WGS) entry which is preliminary data.</text>
</comment>
<evidence type="ECO:0000256" key="4">
    <source>
        <dbReference type="SAM" id="SignalP"/>
    </source>
</evidence>
<feature type="signal peptide" evidence="4">
    <location>
        <begin position="1"/>
        <end position="24"/>
    </location>
</feature>
<dbReference type="NCBIfam" id="TIGR01614">
    <property type="entry name" value="PME_inhib"/>
    <property type="match status" value="1"/>
</dbReference>
<sequence length="189" mass="21388">MELPFAPFILKTLLLSLLNITANANYGCAATPAANQFSDICPKTKYPDVCFYFLNRDPRTCRASSLPELGLGILHVSIQTAEHRAVTYNTLSKMIGINRRLKRKYLWCRDNYKLARRLAVQAKSKVKRNEYAEARKRLEAACEVPISCQKEVGVGEPAAPEKEPNEITYAFFEFALVVVKELEVRTKTV</sequence>
<name>A0AAE2CC52_9LAMI</name>
<feature type="domain" description="Pectinesterase inhibitor" evidence="5">
    <location>
        <begin position="32"/>
        <end position="178"/>
    </location>
</feature>
<dbReference type="AlphaFoldDB" id="A0AAE2CC52"/>
<dbReference type="InterPro" id="IPR052421">
    <property type="entry name" value="PCW_Enzyme_Inhibitor"/>
</dbReference>
<dbReference type="EMBL" id="JACGWO010000010">
    <property type="protein sequence ID" value="KAK4416585.1"/>
    <property type="molecule type" value="Genomic_DNA"/>
</dbReference>
<feature type="chain" id="PRO_5042103491" description="Pectinesterase inhibitor domain-containing protein" evidence="4">
    <location>
        <begin position="25"/>
        <end position="189"/>
    </location>
</feature>
<dbReference type="Pfam" id="PF04043">
    <property type="entry name" value="PMEI"/>
    <property type="match status" value="1"/>
</dbReference>
<reference evidence="6" key="1">
    <citation type="submission" date="2020-06" db="EMBL/GenBank/DDBJ databases">
        <authorList>
            <person name="Li T."/>
            <person name="Hu X."/>
            <person name="Zhang T."/>
            <person name="Song X."/>
            <person name="Zhang H."/>
            <person name="Dai N."/>
            <person name="Sheng W."/>
            <person name="Hou X."/>
            <person name="Wei L."/>
        </authorList>
    </citation>
    <scope>NUCLEOTIDE SEQUENCE</scope>
    <source>
        <strain evidence="6">3651</strain>
        <tissue evidence="6">Leaf</tissue>
    </source>
</reference>
<dbReference type="Proteomes" id="UP001293254">
    <property type="component" value="Unassembled WGS sequence"/>
</dbReference>
<keyword evidence="2" id="KW-1015">Disulfide bond</keyword>
<reference evidence="6" key="2">
    <citation type="journal article" date="2024" name="Plant">
        <title>Genomic evolution and insights into agronomic trait innovations of Sesamum species.</title>
        <authorList>
            <person name="Miao H."/>
            <person name="Wang L."/>
            <person name="Qu L."/>
            <person name="Liu H."/>
            <person name="Sun Y."/>
            <person name="Le M."/>
            <person name="Wang Q."/>
            <person name="Wei S."/>
            <person name="Zheng Y."/>
            <person name="Lin W."/>
            <person name="Duan Y."/>
            <person name="Cao H."/>
            <person name="Xiong S."/>
            <person name="Wang X."/>
            <person name="Wei L."/>
            <person name="Li C."/>
            <person name="Ma Q."/>
            <person name="Ju M."/>
            <person name="Zhao R."/>
            <person name="Li G."/>
            <person name="Mu C."/>
            <person name="Tian Q."/>
            <person name="Mei H."/>
            <person name="Zhang T."/>
            <person name="Gao T."/>
            <person name="Zhang H."/>
        </authorList>
    </citation>
    <scope>NUCLEOTIDE SEQUENCE</scope>
    <source>
        <strain evidence="6">3651</strain>
    </source>
</reference>
<evidence type="ECO:0000313" key="6">
    <source>
        <dbReference type="EMBL" id="KAK4416585.1"/>
    </source>
</evidence>
<gene>
    <name evidence="6" type="ORF">Salat_2484000</name>
</gene>
<dbReference type="Gene3D" id="1.20.140.40">
    <property type="entry name" value="Invertase/pectin methylesterase inhibitor family protein"/>
    <property type="match status" value="1"/>
</dbReference>
<dbReference type="GO" id="GO:0004857">
    <property type="term" value="F:enzyme inhibitor activity"/>
    <property type="evidence" value="ECO:0007669"/>
    <property type="project" value="InterPro"/>
</dbReference>
<dbReference type="InterPro" id="IPR006501">
    <property type="entry name" value="Pectinesterase_inhib_dom"/>
</dbReference>
<evidence type="ECO:0000313" key="7">
    <source>
        <dbReference type="Proteomes" id="UP001293254"/>
    </source>
</evidence>
<dbReference type="InterPro" id="IPR035513">
    <property type="entry name" value="Invertase/methylesterase_inhib"/>
</dbReference>
<accession>A0AAE2CC52</accession>
<protein>
    <recommendedName>
        <fullName evidence="5">Pectinesterase inhibitor domain-containing protein</fullName>
    </recommendedName>
</protein>